<dbReference type="GO" id="GO:0004190">
    <property type="term" value="F:aspartic-type endopeptidase activity"/>
    <property type="evidence" value="ECO:0007669"/>
    <property type="project" value="UniProtKB-KW"/>
</dbReference>
<evidence type="ECO:0000313" key="6">
    <source>
        <dbReference type="Proteomes" id="UP000199706"/>
    </source>
</evidence>
<dbReference type="GO" id="GO:0016485">
    <property type="term" value="P:protein processing"/>
    <property type="evidence" value="ECO:0007669"/>
    <property type="project" value="TreeGrafter"/>
</dbReference>
<accession>A0A1G8JYN2</accession>
<protein>
    <submittedName>
        <fullName evidence="5">Hydrogenase maturation protease</fullName>
    </submittedName>
</protein>
<dbReference type="AlphaFoldDB" id="A0A1G8JYN2"/>
<proteinExistence type="inferred from homology"/>
<organism evidence="5 6">
    <name type="scientific">Paraburkholderia phenazinium</name>
    <dbReference type="NCBI Taxonomy" id="60549"/>
    <lineage>
        <taxon>Bacteria</taxon>
        <taxon>Pseudomonadati</taxon>
        <taxon>Pseudomonadota</taxon>
        <taxon>Betaproteobacteria</taxon>
        <taxon>Burkholderiales</taxon>
        <taxon>Burkholderiaceae</taxon>
        <taxon>Paraburkholderia</taxon>
    </lineage>
</organism>
<dbReference type="PANTHER" id="PTHR30302">
    <property type="entry name" value="HYDROGENASE 1 MATURATION PROTEASE"/>
    <property type="match status" value="1"/>
</dbReference>
<evidence type="ECO:0000256" key="2">
    <source>
        <dbReference type="ARBA" id="ARBA00022670"/>
    </source>
</evidence>
<dbReference type="InterPro" id="IPR023430">
    <property type="entry name" value="Pept_HybD-like_dom_sf"/>
</dbReference>
<dbReference type="RefSeq" id="WP_090692426.1">
    <property type="nucleotide sequence ID" value="NZ_CADERL010000030.1"/>
</dbReference>
<dbReference type="GO" id="GO:0008047">
    <property type="term" value="F:enzyme activator activity"/>
    <property type="evidence" value="ECO:0007669"/>
    <property type="project" value="InterPro"/>
</dbReference>
<name>A0A1G8JYN2_9BURK</name>
<dbReference type="SUPFAM" id="SSF53163">
    <property type="entry name" value="HybD-like"/>
    <property type="match status" value="1"/>
</dbReference>
<evidence type="ECO:0000256" key="1">
    <source>
        <dbReference type="ARBA" id="ARBA00006814"/>
    </source>
</evidence>
<keyword evidence="4" id="KW-0378">Hydrolase</keyword>
<evidence type="ECO:0000313" key="5">
    <source>
        <dbReference type="EMBL" id="SDI35660.1"/>
    </source>
</evidence>
<dbReference type="Gene3D" id="3.40.50.1450">
    <property type="entry name" value="HybD-like"/>
    <property type="match status" value="1"/>
</dbReference>
<dbReference type="PANTHER" id="PTHR30302:SF1">
    <property type="entry name" value="HYDROGENASE 2 MATURATION PROTEASE"/>
    <property type="match status" value="1"/>
</dbReference>
<reference evidence="5 6" key="1">
    <citation type="submission" date="2016-10" db="EMBL/GenBank/DDBJ databases">
        <authorList>
            <person name="de Groot N.N."/>
        </authorList>
    </citation>
    <scope>NUCLEOTIDE SEQUENCE [LARGE SCALE GENOMIC DNA]</scope>
    <source>
        <strain evidence="5 6">LMG 2247</strain>
    </source>
</reference>
<dbReference type="CDD" id="cd00518">
    <property type="entry name" value="H2MP"/>
    <property type="match status" value="1"/>
</dbReference>
<dbReference type="NCBIfam" id="TIGR00072">
    <property type="entry name" value="hydrog_prot"/>
    <property type="match status" value="1"/>
</dbReference>
<keyword evidence="2 5" id="KW-0645">Protease</keyword>
<evidence type="ECO:0000256" key="3">
    <source>
        <dbReference type="ARBA" id="ARBA00022750"/>
    </source>
</evidence>
<dbReference type="InterPro" id="IPR000671">
    <property type="entry name" value="Peptidase_A31"/>
</dbReference>
<dbReference type="Pfam" id="PF01750">
    <property type="entry name" value="HycI"/>
    <property type="match status" value="1"/>
</dbReference>
<dbReference type="EMBL" id="FNCJ01000021">
    <property type="protein sequence ID" value="SDI35660.1"/>
    <property type="molecule type" value="Genomic_DNA"/>
</dbReference>
<gene>
    <name evidence="5" type="ORF">SAMN05216466_12180</name>
</gene>
<comment type="similarity">
    <text evidence="1">Belongs to the peptidase A31 family.</text>
</comment>
<evidence type="ECO:0000256" key="4">
    <source>
        <dbReference type="ARBA" id="ARBA00022801"/>
    </source>
</evidence>
<dbReference type="OrthoDB" id="9808862at2"/>
<sequence>MTHSGDQPNAPRKVLVVGMGNPDRGDDGIGTIVVRRLAGRLSGDVAVVERSGDVLSLIEDWAGFDALVLVDAVAPATARGRIHRLDLATEQLRRGMSFASSHALGVAETVELARTLALAPRDIVIYGVEGGSFVGGDSMAAEVEAVAEEVAQRVIVEVARLTQIVT</sequence>
<keyword evidence="3" id="KW-0064">Aspartyl protease</keyword>
<dbReference type="Proteomes" id="UP000199706">
    <property type="component" value="Unassembled WGS sequence"/>
</dbReference>